<evidence type="ECO:0000256" key="3">
    <source>
        <dbReference type="ARBA" id="ARBA00022618"/>
    </source>
</evidence>
<feature type="coiled-coil region" evidence="9">
    <location>
        <begin position="176"/>
        <end position="217"/>
    </location>
</feature>
<dbReference type="Proteomes" id="UP000000702">
    <property type="component" value="Unassembled WGS sequence"/>
</dbReference>
<evidence type="ECO:0000256" key="7">
    <source>
        <dbReference type="ARBA" id="ARBA00023306"/>
    </source>
</evidence>
<comment type="caution">
    <text evidence="11">The sequence shown here is derived from an EMBL/GenBank/DDBJ whole genome shotgun (WGS) entry which is preliminary data.</text>
</comment>
<evidence type="ECO:0000256" key="4">
    <source>
        <dbReference type="ARBA" id="ARBA00022776"/>
    </source>
</evidence>
<dbReference type="GO" id="GO:0016887">
    <property type="term" value="F:ATP hydrolysis activity"/>
    <property type="evidence" value="ECO:0007669"/>
    <property type="project" value="InterPro"/>
</dbReference>
<dbReference type="Gene3D" id="3.30.70.1620">
    <property type="match status" value="1"/>
</dbReference>
<evidence type="ECO:0000256" key="5">
    <source>
        <dbReference type="ARBA" id="ARBA00023054"/>
    </source>
</evidence>
<dbReference type="Pfam" id="PF02463">
    <property type="entry name" value="SMC_N"/>
    <property type="match status" value="1"/>
</dbReference>
<feature type="coiled-coil region" evidence="9">
    <location>
        <begin position="986"/>
        <end position="1020"/>
    </location>
</feature>
<name>F9WHZ6_TRYCI</name>
<reference evidence="12" key="1">
    <citation type="submission" date="2011-07" db="EMBL/GenBank/DDBJ databases">
        <title>Divergent evolution of antigenic variation in African trypanosomes.</title>
        <authorList>
            <person name="Jackson A.P."/>
            <person name="Berry A."/>
            <person name="Allison H.C."/>
            <person name="Burton P."/>
            <person name="Anderson J."/>
            <person name="Aslett M."/>
            <person name="Brown R."/>
            <person name="Corton N."/>
            <person name="Harris D."/>
            <person name="Hauser H."/>
            <person name="Gamble J."/>
            <person name="Gilderthorp R."/>
            <person name="McQuillan J."/>
            <person name="Quail M.A."/>
            <person name="Sanders M."/>
            <person name="Van Tonder A."/>
            <person name="Ginger M.L."/>
            <person name="Donelson J.E."/>
            <person name="Field M.C."/>
            <person name="Barry J.D."/>
            <person name="Berriman M."/>
            <person name="Hertz-Fowler C."/>
        </authorList>
    </citation>
    <scope>NUCLEOTIDE SEQUENCE [LARGE SCALE GENOMIC DNA]</scope>
    <source>
        <strain evidence="12">IL3000</strain>
    </source>
</reference>
<accession>F9WHZ6</accession>
<organism evidence="11 12">
    <name type="scientific">Trypanosoma congolense (strain IL3000)</name>
    <dbReference type="NCBI Taxonomy" id="1068625"/>
    <lineage>
        <taxon>Eukaryota</taxon>
        <taxon>Discoba</taxon>
        <taxon>Euglenozoa</taxon>
        <taxon>Kinetoplastea</taxon>
        <taxon>Metakinetoplastina</taxon>
        <taxon>Trypanosomatida</taxon>
        <taxon>Trypanosomatidae</taxon>
        <taxon>Trypanosoma</taxon>
        <taxon>Nannomonas</taxon>
    </lineage>
</organism>
<keyword evidence="7" id="KW-0131">Cell cycle</keyword>
<dbReference type="GO" id="GO:0051301">
    <property type="term" value="P:cell division"/>
    <property type="evidence" value="ECO:0007669"/>
    <property type="project" value="UniProtKB-KW"/>
</dbReference>
<feature type="coiled-coil region" evidence="9">
    <location>
        <begin position="691"/>
        <end position="759"/>
    </location>
</feature>
<comment type="similarity">
    <text evidence="2">Belongs to the SMC family. SMC3 subfamily.</text>
</comment>
<dbReference type="SMART" id="SM00968">
    <property type="entry name" value="SMC_hinge"/>
    <property type="match status" value="1"/>
</dbReference>
<dbReference type="GO" id="GO:0051276">
    <property type="term" value="P:chromosome organization"/>
    <property type="evidence" value="ECO:0007669"/>
    <property type="project" value="InterPro"/>
</dbReference>
<evidence type="ECO:0000256" key="1">
    <source>
        <dbReference type="ARBA" id="ARBA00004123"/>
    </source>
</evidence>
<dbReference type="InterPro" id="IPR024704">
    <property type="entry name" value="SMC"/>
</dbReference>
<dbReference type="Pfam" id="PF06470">
    <property type="entry name" value="SMC_hinge"/>
    <property type="match status" value="1"/>
</dbReference>
<dbReference type="CDD" id="cd03272">
    <property type="entry name" value="ABC_SMC3_euk"/>
    <property type="match status" value="1"/>
</dbReference>
<evidence type="ECO:0000256" key="9">
    <source>
        <dbReference type="SAM" id="Coils"/>
    </source>
</evidence>
<dbReference type="PANTHER" id="PTHR43977">
    <property type="entry name" value="STRUCTURAL MAINTENANCE OF CHROMOSOMES PROTEIN 3"/>
    <property type="match status" value="1"/>
</dbReference>
<dbReference type="GO" id="GO:0005524">
    <property type="term" value="F:ATP binding"/>
    <property type="evidence" value="ECO:0007669"/>
    <property type="project" value="InterPro"/>
</dbReference>
<dbReference type="Gene3D" id="1.20.1060.20">
    <property type="match status" value="1"/>
</dbReference>
<proteinExistence type="inferred from homology"/>
<keyword evidence="3" id="KW-0132">Cell division</keyword>
<dbReference type="SUPFAM" id="SSF75553">
    <property type="entry name" value="Smc hinge domain"/>
    <property type="match status" value="1"/>
</dbReference>
<dbReference type="AlphaFoldDB" id="F9WHZ6"/>
<dbReference type="OMA" id="GQKTVCA"/>
<dbReference type="InterPro" id="IPR027417">
    <property type="entry name" value="P-loop_NTPase"/>
</dbReference>
<feature type="domain" description="SMC hinge" evidence="10">
    <location>
        <begin position="525"/>
        <end position="638"/>
    </location>
</feature>
<evidence type="ECO:0000256" key="8">
    <source>
        <dbReference type="PIRNR" id="PIRNR005719"/>
    </source>
</evidence>
<evidence type="ECO:0000259" key="10">
    <source>
        <dbReference type="SMART" id="SM00968"/>
    </source>
</evidence>
<sequence length="1194" mass="135719">MHIKNILISGFRSYREQCFQESLSPGNNVVVGKNGAGKSNFFAAIQFVLCEKFSNLSAAERKDLFHVGSGRPVLAVYVEVVFDNSDGRLVIPGRPEEKEVRIRRTVGLKQDEFRVNDRRFSALEVRKLLESAGFSATNPYYIVEQGQISNLANMSDEERCQLIKDVAGTRVYEIKRKKSEKILEETEVKHERIEESIAKLDERLAELRAESSELLEFQEIDRERKCIEHAISSLELANVESILRKLDSEGGAESNRVAMDNDVDVADRIQAAEQQVFNCASRIKQLEGELQSLEKERDMLVNGETVQTLGAMESAAAADQSKREKTVLLDETKRQEERLEALNKEYEAIQIELRGQQELIDRENDKLMNIEKMERALQARRGRRVFFKNIRERDSWIKSETEKIKETIDNQRKELQVICDSIKDVEKRLQEDQQSTSDLLITTESKLSNFEARRKSLVNSRDLLHMKQRKLWQKLHEQKGLVEKAKDDYALARGQLERVTRLDIRQGLQSLQEVLEELNNPRLRKAVHGQVIDLIDVSKGYETAVEVTAGNALFNVVVDSFEVSAMLLDQMNSRRKPGRVSFFPLDTCSGSSLVNIEGSDGSLLADHISCGSMFGGIIAELFGSTVVVTSIENGERVARKYGCDAVTLEGDQVSRRGGITGGFIESRSLKITSFNAKKDTAAKLLREEEVLAGLSEEVTTIDKEVSDVKNELESLMEEMSRLEKTSDIGRDSFAHSQRRIRLERQKEELHVARRTLEMNIDCNQSSIASLQQEAKEALKPSWTDDDERQLERLMDDAKNHRKKISDLTVQSVKLATSAQVKEHSRNNARSRLSILTNRLCELGWTSALSNAMLSEQASCDNAISSITKRLKEVQKLIDEAVRQEQESKEALETLRGELDVVSRFAQEQQELNDMNRMNRSFYVQQRDEAMEKIKRLGSLPASKENYSGMSLAMLMSHHMKCKEKLKKYSHVNRKAADQYTALMGTKEDLAKQEGNLQEELKSIRELMDHLDQKKDEAVERTYKQIQYQFEEVFKELVATDDCHGQLQLIWSNAKKEAGEDPYVAAQINVSFGHGASVTDLKQLSGGQKSLVALALIFAIQRCDPAPFYLFDEIDAALDAEYRTSVARLLAKESKNCQFITATFKNEMLEVADHVLGVFFHNKISRIQAITIEEGAKLLKQAALEERKRVREFNE</sequence>
<dbReference type="EMBL" id="CAEQ01002503">
    <property type="protein sequence ID" value="CCD16941.1"/>
    <property type="molecule type" value="Genomic_DNA"/>
</dbReference>
<keyword evidence="4" id="KW-0498">Mitosis</keyword>
<feature type="coiled-coil region" evidence="9">
    <location>
        <begin position="269"/>
        <end position="380"/>
    </location>
</feature>
<dbReference type="Gene3D" id="3.40.50.300">
    <property type="entry name" value="P-loop containing nucleotide triphosphate hydrolases"/>
    <property type="match status" value="2"/>
</dbReference>
<keyword evidence="6 8" id="KW-0539">Nucleus</keyword>
<keyword evidence="5 9" id="KW-0175">Coiled coil</keyword>
<dbReference type="GO" id="GO:0005694">
    <property type="term" value="C:chromosome"/>
    <property type="evidence" value="ECO:0007669"/>
    <property type="project" value="InterPro"/>
</dbReference>
<comment type="subcellular location">
    <subcellularLocation>
        <location evidence="1 8">Nucleus</location>
    </subcellularLocation>
</comment>
<dbReference type="SUPFAM" id="SSF52540">
    <property type="entry name" value="P-loop containing nucleoside triphosphate hydrolases"/>
    <property type="match status" value="1"/>
</dbReference>
<feature type="coiled-coil region" evidence="9">
    <location>
        <begin position="783"/>
        <end position="810"/>
    </location>
</feature>
<dbReference type="PIRSF" id="PIRSF005719">
    <property type="entry name" value="SMC"/>
    <property type="match status" value="1"/>
</dbReference>
<evidence type="ECO:0000313" key="11">
    <source>
        <dbReference type="EMBL" id="CCD16941.1"/>
    </source>
</evidence>
<evidence type="ECO:0000313" key="12">
    <source>
        <dbReference type="Proteomes" id="UP000000702"/>
    </source>
</evidence>
<feature type="coiled-coil region" evidence="9">
    <location>
        <begin position="863"/>
        <end position="897"/>
    </location>
</feature>
<keyword evidence="12" id="KW-1185">Reference proteome</keyword>
<dbReference type="GO" id="GO:0005634">
    <property type="term" value="C:nucleus"/>
    <property type="evidence" value="ECO:0007669"/>
    <property type="project" value="UniProtKB-SubCell"/>
</dbReference>
<evidence type="ECO:0000256" key="2">
    <source>
        <dbReference type="ARBA" id="ARBA00005917"/>
    </source>
</evidence>
<dbReference type="InterPro" id="IPR041741">
    <property type="entry name" value="SMC3_ABC_euk"/>
</dbReference>
<dbReference type="InterPro" id="IPR010935">
    <property type="entry name" value="SMC_hinge"/>
</dbReference>
<dbReference type="InterPro" id="IPR036277">
    <property type="entry name" value="SMC_hinge_sf"/>
</dbReference>
<gene>
    <name evidence="11" type="ORF">TCIL3000_0_18230</name>
</gene>
<protein>
    <recommendedName>
        <fullName evidence="8">Structural maintenance of chromosomes protein</fullName>
    </recommendedName>
</protein>
<reference evidence="11 12" key="2">
    <citation type="journal article" date="2012" name="Proc. Natl. Acad. Sci. U.S.A.">
        <title>Antigenic diversity is generated by distinct evolutionary mechanisms in African trypanosome species.</title>
        <authorList>
            <person name="Jackson A.P."/>
            <person name="Berry A."/>
            <person name="Aslett M."/>
            <person name="Allison H.C."/>
            <person name="Burton P."/>
            <person name="Vavrova-Anderson J."/>
            <person name="Brown R."/>
            <person name="Browne H."/>
            <person name="Corton N."/>
            <person name="Hauser H."/>
            <person name="Gamble J."/>
            <person name="Gilderthorp R."/>
            <person name="Marcello L."/>
            <person name="McQuillan J."/>
            <person name="Otto T.D."/>
            <person name="Quail M.A."/>
            <person name="Sanders M.J."/>
            <person name="van Tonder A."/>
            <person name="Ginger M.L."/>
            <person name="Field M.C."/>
            <person name="Barry J.D."/>
            <person name="Hertz-Fowler C."/>
            <person name="Berriman M."/>
        </authorList>
    </citation>
    <scope>NUCLEOTIDE SEQUENCE [LARGE SCALE GENOMIC DNA]</scope>
    <source>
        <strain evidence="11 12">IL3000</strain>
    </source>
</reference>
<dbReference type="VEuPathDB" id="TriTrypDB:TcIL3000_0_18230"/>
<dbReference type="InterPro" id="IPR003395">
    <property type="entry name" value="RecF/RecN/SMC_N"/>
</dbReference>
<evidence type="ECO:0000256" key="6">
    <source>
        <dbReference type="ARBA" id="ARBA00023242"/>
    </source>
</evidence>